<proteinExistence type="predicted"/>
<comment type="caution">
    <text evidence="2">The sequence shown here is derived from an EMBL/GenBank/DDBJ whole genome shotgun (WGS) entry which is preliminary data.</text>
</comment>
<dbReference type="InterPro" id="IPR009061">
    <property type="entry name" value="DNA-bd_dom_put_sf"/>
</dbReference>
<keyword evidence="3" id="KW-1185">Reference proteome</keyword>
<name>A0A4Q2SNJ4_9ACTN</name>
<sequence>MRTPPILLTKRETAALLRLSVSTIERMLRCGDLPHVKMNYATRILRSDVDTYIESHRIDTRRSKTLDTPGEGAA</sequence>
<evidence type="ECO:0000259" key="1">
    <source>
        <dbReference type="Pfam" id="PF12728"/>
    </source>
</evidence>
<dbReference type="SUPFAM" id="SSF46955">
    <property type="entry name" value="Putative DNA-binding domain"/>
    <property type="match status" value="1"/>
</dbReference>
<dbReference type="NCBIfam" id="TIGR01764">
    <property type="entry name" value="excise"/>
    <property type="match status" value="1"/>
</dbReference>
<dbReference type="Pfam" id="PF12728">
    <property type="entry name" value="HTH_17"/>
    <property type="match status" value="1"/>
</dbReference>
<dbReference type="AlphaFoldDB" id="A0A4Q2SNJ4"/>
<reference evidence="2 3" key="1">
    <citation type="submission" date="2019-01" db="EMBL/GenBank/DDBJ databases">
        <title>Novel species of Nocardioides.</title>
        <authorList>
            <person name="Liu Q."/>
            <person name="X Y.-H."/>
        </authorList>
    </citation>
    <scope>NUCLEOTIDE SEQUENCE [LARGE SCALE GENOMIC DNA]</scope>
    <source>
        <strain evidence="2 3">HLT2-9</strain>
    </source>
</reference>
<evidence type="ECO:0000313" key="3">
    <source>
        <dbReference type="Proteomes" id="UP000291101"/>
    </source>
</evidence>
<organism evidence="2 3">
    <name type="scientific">Nocardioides zhouii</name>
    <dbReference type="NCBI Taxonomy" id="1168729"/>
    <lineage>
        <taxon>Bacteria</taxon>
        <taxon>Bacillati</taxon>
        <taxon>Actinomycetota</taxon>
        <taxon>Actinomycetes</taxon>
        <taxon>Propionibacteriales</taxon>
        <taxon>Nocardioidaceae</taxon>
        <taxon>Nocardioides</taxon>
    </lineage>
</organism>
<evidence type="ECO:0000313" key="2">
    <source>
        <dbReference type="EMBL" id="RYC05649.1"/>
    </source>
</evidence>
<accession>A0A4Q2SNJ4</accession>
<feature type="domain" description="Helix-turn-helix" evidence="1">
    <location>
        <begin position="7"/>
        <end position="57"/>
    </location>
</feature>
<dbReference type="InterPro" id="IPR010093">
    <property type="entry name" value="SinI_DNA-bd"/>
</dbReference>
<keyword evidence="2" id="KW-0238">DNA-binding</keyword>
<dbReference type="GO" id="GO:0003677">
    <property type="term" value="F:DNA binding"/>
    <property type="evidence" value="ECO:0007669"/>
    <property type="project" value="UniProtKB-KW"/>
</dbReference>
<dbReference type="Proteomes" id="UP000291101">
    <property type="component" value="Unassembled WGS sequence"/>
</dbReference>
<dbReference type="EMBL" id="SDWV01000022">
    <property type="protein sequence ID" value="RYC05649.1"/>
    <property type="molecule type" value="Genomic_DNA"/>
</dbReference>
<gene>
    <name evidence="2" type="ORF">EUA94_18040</name>
</gene>
<dbReference type="RefSeq" id="WP_129428284.1">
    <property type="nucleotide sequence ID" value="NZ_SDWV01000022.1"/>
</dbReference>
<dbReference type="OrthoDB" id="4870800at2"/>
<protein>
    <submittedName>
        <fullName evidence="2">DNA-binding protein</fullName>
    </submittedName>
</protein>
<dbReference type="InterPro" id="IPR041657">
    <property type="entry name" value="HTH_17"/>
</dbReference>